<accession>H3AMQ5</accession>
<evidence type="ECO:0000256" key="13">
    <source>
        <dbReference type="ARBA" id="ARBA00023224"/>
    </source>
</evidence>
<dbReference type="Pfam" id="PF01094">
    <property type="entry name" value="ANF_receptor"/>
    <property type="match status" value="1"/>
</dbReference>
<dbReference type="Pfam" id="PF00003">
    <property type="entry name" value="7tm_3"/>
    <property type="match status" value="1"/>
</dbReference>
<feature type="signal peptide" evidence="16">
    <location>
        <begin position="1"/>
        <end position="20"/>
    </location>
</feature>
<dbReference type="FunFam" id="3.40.50.2300:FF:000152">
    <property type="entry name" value="G protein-coupled receptor class C group 6 member A"/>
    <property type="match status" value="1"/>
</dbReference>
<evidence type="ECO:0000256" key="14">
    <source>
        <dbReference type="ARBA" id="ARBA00039774"/>
    </source>
</evidence>
<comment type="subcellular location">
    <subcellularLocation>
        <location evidence="1">Cell membrane</location>
        <topology evidence="1">Multi-pass membrane protein</topology>
    </subcellularLocation>
</comment>
<evidence type="ECO:0000256" key="12">
    <source>
        <dbReference type="ARBA" id="ARBA00023180"/>
    </source>
</evidence>
<evidence type="ECO:0000256" key="8">
    <source>
        <dbReference type="ARBA" id="ARBA00023040"/>
    </source>
</evidence>
<dbReference type="HOGENOM" id="CLU_005389_1_0_1"/>
<dbReference type="Proteomes" id="UP000008672">
    <property type="component" value="Unassembled WGS sequence"/>
</dbReference>
<evidence type="ECO:0000256" key="6">
    <source>
        <dbReference type="ARBA" id="ARBA00022729"/>
    </source>
</evidence>
<dbReference type="PROSITE" id="PS50259">
    <property type="entry name" value="G_PROTEIN_RECEP_F3_4"/>
    <property type="match status" value="1"/>
</dbReference>
<evidence type="ECO:0000256" key="10">
    <source>
        <dbReference type="ARBA" id="ARBA00023157"/>
    </source>
</evidence>
<name>H3AMQ5_LATCH</name>
<keyword evidence="6 16" id="KW-0732">Signal</keyword>
<dbReference type="Pfam" id="PF07562">
    <property type="entry name" value="NCD3G"/>
    <property type="match status" value="1"/>
</dbReference>
<dbReference type="GO" id="GO:0004930">
    <property type="term" value="F:G protein-coupled receptor activity"/>
    <property type="evidence" value="ECO:0007669"/>
    <property type="project" value="UniProtKB-KW"/>
</dbReference>
<keyword evidence="7 15" id="KW-1133">Transmembrane helix</keyword>
<dbReference type="InterPro" id="IPR000337">
    <property type="entry name" value="GPCR_3"/>
</dbReference>
<protein>
    <recommendedName>
        <fullName evidence="14">G-protein coupled receptor family C group 6 member A</fullName>
    </recommendedName>
</protein>
<dbReference type="GeneTree" id="ENSGT00940000158416"/>
<keyword evidence="9 15" id="KW-0472">Membrane</keyword>
<reference evidence="18" key="3">
    <citation type="submission" date="2025-09" db="UniProtKB">
        <authorList>
            <consortium name="Ensembl"/>
        </authorList>
    </citation>
    <scope>IDENTIFICATION</scope>
</reference>
<comment type="subunit">
    <text evidence="3">Homodimer; disulfide-linked.</text>
</comment>
<evidence type="ECO:0000256" key="4">
    <source>
        <dbReference type="ARBA" id="ARBA00022475"/>
    </source>
</evidence>
<evidence type="ECO:0000313" key="19">
    <source>
        <dbReference type="Proteomes" id="UP000008672"/>
    </source>
</evidence>
<dbReference type="Gene3D" id="2.10.50.30">
    <property type="entry name" value="GPCR, family 3, nine cysteines domain"/>
    <property type="match status" value="1"/>
</dbReference>
<dbReference type="EMBL" id="AFYH01168971">
    <property type="status" value="NOT_ANNOTATED_CDS"/>
    <property type="molecule type" value="Genomic_DNA"/>
</dbReference>
<evidence type="ECO:0000256" key="1">
    <source>
        <dbReference type="ARBA" id="ARBA00004651"/>
    </source>
</evidence>
<dbReference type="AlphaFoldDB" id="H3AMQ5"/>
<dbReference type="Ensembl" id="ENSLACT00000011007.1">
    <property type="protein sequence ID" value="ENSLACP00000010926.1"/>
    <property type="gene ID" value="ENSLACG00000009614.1"/>
</dbReference>
<dbReference type="InterPro" id="IPR028082">
    <property type="entry name" value="Peripla_BP_I"/>
</dbReference>
<feature type="chain" id="PRO_5003580415" description="G-protein coupled receptor family C group 6 member A" evidence="16">
    <location>
        <begin position="21"/>
        <end position="916"/>
    </location>
</feature>
<keyword evidence="13" id="KW-0807">Transducer</keyword>
<evidence type="ECO:0000256" key="16">
    <source>
        <dbReference type="SAM" id="SignalP"/>
    </source>
</evidence>
<dbReference type="InParanoid" id="H3AMQ5"/>
<dbReference type="GO" id="GO:0005886">
    <property type="term" value="C:plasma membrane"/>
    <property type="evidence" value="ECO:0007669"/>
    <property type="project" value="UniProtKB-SubCell"/>
</dbReference>
<evidence type="ECO:0000256" key="5">
    <source>
        <dbReference type="ARBA" id="ARBA00022692"/>
    </source>
</evidence>
<keyword evidence="12" id="KW-0325">Glycoprotein</keyword>
<keyword evidence="8" id="KW-0297">G-protein coupled receptor</keyword>
<dbReference type="PRINTS" id="PR00248">
    <property type="entry name" value="GPCRMGR"/>
</dbReference>
<feature type="transmembrane region" description="Helical" evidence="15">
    <location>
        <begin position="684"/>
        <end position="706"/>
    </location>
</feature>
<dbReference type="STRING" id="7897.ENSLACP00000010926"/>
<organism evidence="18 19">
    <name type="scientific">Latimeria chalumnae</name>
    <name type="common">Coelacanth</name>
    <dbReference type="NCBI Taxonomy" id="7897"/>
    <lineage>
        <taxon>Eukaryota</taxon>
        <taxon>Metazoa</taxon>
        <taxon>Chordata</taxon>
        <taxon>Craniata</taxon>
        <taxon>Vertebrata</taxon>
        <taxon>Euteleostomi</taxon>
        <taxon>Coelacanthiformes</taxon>
        <taxon>Coelacanthidae</taxon>
        <taxon>Latimeria</taxon>
    </lineage>
</organism>
<dbReference type="SUPFAM" id="SSF53822">
    <property type="entry name" value="Periplasmic binding protein-like I"/>
    <property type="match status" value="1"/>
</dbReference>
<evidence type="ECO:0000256" key="7">
    <source>
        <dbReference type="ARBA" id="ARBA00022989"/>
    </source>
</evidence>
<dbReference type="InterPro" id="IPR017978">
    <property type="entry name" value="GPCR_3_C"/>
</dbReference>
<keyword evidence="10" id="KW-1015">Disulfide bond</keyword>
<feature type="transmembrane region" description="Helical" evidence="15">
    <location>
        <begin position="793"/>
        <end position="815"/>
    </location>
</feature>
<dbReference type="PANTHER" id="PTHR24061">
    <property type="entry name" value="CALCIUM-SENSING RECEPTOR-RELATED"/>
    <property type="match status" value="1"/>
</dbReference>
<dbReference type="PRINTS" id="PR00592">
    <property type="entry name" value="CASENSINGR"/>
</dbReference>
<proteinExistence type="inferred from homology"/>
<feature type="transmembrane region" description="Helical" evidence="15">
    <location>
        <begin position="765"/>
        <end position="787"/>
    </location>
</feature>
<dbReference type="InterPro" id="IPR001828">
    <property type="entry name" value="ANF_lig-bd_rcpt"/>
</dbReference>
<evidence type="ECO:0000256" key="11">
    <source>
        <dbReference type="ARBA" id="ARBA00023170"/>
    </source>
</evidence>
<evidence type="ECO:0000313" key="18">
    <source>
        <dbReference type="Ensembl" id="ENSLACP00000010926.1"/>
    </source>
</evidence>
<feature type="transmembrane region" description="Helical" evidence="15">
    <location>
        <begin position="646"/>
        <end position="672"/>
    </location>
</feature>
<dbReference type="Gene3D" id="3.40.50.2300">
    <property type="match status" value="2"/>
</dbReference>
<dbReference type="PROSITE" id="PS00980">
    <property type="entry name" value="G_PROTEIN_RECEP_F3_2"/>
    <property type="match status" value="1"/>
</dbReference>
<dbReference type="InterPro" id="IPR017979">
    <property type="entry name" value="GPCR_3_CS"/>
</dbReference>
<evidence type="ECO:0000256" key="15">
    <source>
        <dbReference type="SAM" id="Phobius"/>
    </source>
</evidence>
<dbReference type="FunFam" id="2.10.50.30:FF:000004">
    <property type="entry name" value="Taste receptor type 1 member 3-like protein"/>
    <property type="match status" value="1"/>
</dbReference>
<dbReference type="GO" id="GO:0016595">
    <property type="term" value="F:glutamate binding"/>
    <property type="evidence" value="ECO:0007669"/>
    <property type="project" value="Ensembl"/>
</dbReference>
<evidence type="ECO:0000256" key="9">
    <source>
        <dbReference type="ARBA" id="ARBA00023136"/>
    </source>
</evidence>
<feature type="domain" description="G-protein coupled receptors family 3 profile" evidence="17">
    <location>
        <begin position="576"/>
        <end position="837"/>
    </location>
</feature>
<reference evidence="19" key="1">
    <citation type="submission" date="2011-08" db="EMBL/GenBank/DDBJ databases">
        <title>The draft genome of Latimeria chalumnae.</title>
        <authorList>
            <person name="Di Palma F."/>
            <person name="Alfoldi J."/>
            <person name="Johnson J."/>
            <person name="Berlin A."/>
            <person name="Gnerre S."/>
            <person name="Jaffe D."/>
            <person name="MacCallum I."/>
            <person name="Young S."/>
            <person name="Walker B.J."/>
            <person name="Lander E."/>
            <person name="Lindblad-Toh K."/>
        </authorList>
    </citation>
    <scope>NUCLEOTIDE SEQUENCE [LARGE SCALE GENOMIC DNA]</scope>
    <source>
        <strain evidence="19">Wild caught</strain>
    </source>
</reference>
<keyword evidence="11" id="KW-0675">Receptor</keyword>
<evidence type="ECO:0000256" key="2">
    <source>
        <dbReference type="ARBA" id="ARBA00007242"/>
    </source>
</evidence>
<dbReference type="GO" id="GO:0006874">
    <property type="term" value="P:intracellular calcium ion homeostasis"/>
    <property type="evidence" value="ECO:0007669"/>
    <property type="project" value="Ensembl"/>
</dbReference>
<evidence type="ECO:0000259" key="17">
    <source>
        <dbReference type="PROSITE" id="PS50259"/>
    </source>
</evidence>
<feature type="transmembrane region" description="Helical" evidence="15">
    <location>
        <begin position="611"/>
        <end position="634"/>
    </location>
</feature>
<dbReference type="EMBL" id="AFYH01168970">
    <property type="status" value="NOT_ANNOTATED_CDS"/>
    <property type="molecule type" value="Genomic_DNA"/>
</dbReference>
<dbReference type="InterPro" id="IPR000068">
    <property type="entry name" value="GPCR_3_Ca_sens_rcpt-rel"/>
</dbReference>
<dbReference type="OMA" id="ASPHTCC"/>
<feature type="transmembrane region" description="Helical" evidence="15">
    <location>
        <begin position="575"/>
        <end position="599"/>
    </location>
</feature>
<dbReference type="PANTHER" id="PTHR24061:SF5">
    <property type="entry name" value="G-PROTEIN COUPLED RECEPTOR FAMILY C GROUP 6 MEMBER A"/>
    <property type="match status" value="1"/>
</dbReference>
<evidence type="ECO:0000256" key="3">
    <source>
        <dbReference type="ARBA" id="ARBA00011748"/>
    </source>
</evidence>
<keyword evidence="5 15" id="KW-0812">Transmembrane</keyword>
<reference evidence="18" key="2">
    <citation type="submission" date="2025-08" db="UniProtKB">
        <authorList>
            <consortium name="Ensembl"/>
        </authorList>
    </citation>
    <scope>IDENTIFICATION</scope>
</reference>
<dbReference type="eggNOG" id="KOG1056">
    <property type="taxonomic scope" value="Eukaryota"/>
</dbReference>
<sequence>MELSFSQIICFIFLFHITQSCVAPDDLVGARAPGDVIIGGIFPVHTEVLNLSPERPEAPKCVGFDVRGFLLSLAMIHAIKTINNSTLLPNIKLGYEIYDTCSEATMAARVVLKMLADPSNHSVPFQCNYTDYKPRIKAVVGATYSEIAITVSRMLNLQLIPQVSSSSTAEILSDKNRYPSFVRTVPHDLYQTRAMAQLIGQSGWNWIGVIYTDDDYGRFAIESFISEATKQNICIAFQEVLPAYLSDDLVHSRIKQTSKKVADEKRVNVVVVFAKAAHVSKLFEDLIQMKVNKTWIASDSWSRSSKVFSVPNVSKVGKVIGFTFRSGNISTFHNYLKKLKIDYNSDNRFIREFKMLVSNCSDAEESDLCRCNSVSSQDNPSVHECFMSSAEPAFVYSTLLAVKSVAHAIKDLCKVDNCNNSFEFAPWQLLNAIKKVNFTDDGRSIYFQKGDSNLGYDVIIWKAVGGTIDPSNIVAEYNLEKQDFFFENEAKKQELKSLQKIQSNCSDECKPGERKTTAQSPHTCCYDCEVCSENQFTNETDMDHCLDCNNKTHWSPVNSSTCFEKTTEFLKWSDWYAIVLVAISALGIVLALAVGALFAKNLNTPVVKASGGPLCFIILICLCLSFVSAMFFIGNPIDFQCKIRQVLFGISFSLCVSCILLKSFKILIAFNFDLTIQKRLKRLYNPYIIVIICTGIQVIICIAWLVSDGPHVYENHLIPKIILLECSEGSNVGFGLMLGYIAVLALICFIFAFKGRKLPESYNEAKFITFGMLIYFISWISFVPVYVTTFGKYLPAVEMIVILISNYGILCCHFFPKCYIILFKKEFSTKSAFQVNVFNYTLRSASNLPVGQMSLDDDRNVEPRLSITSINSEKPLFFISDFQKHKVSKCESYPSKDEVLFNCGANTGTRKRLTSV</sequence>
<comment type="similarity">
    <text evidence="2">Belongs to the G-protein coupled receptor 3 family.</text>
</comment>
<dbReference type="FunCoup" id="H3AMQ5">
    <property type="interactions" value="238"/>
</dbReference>
<dbReference type="InterPro" id="IPR038550">
    <property type="entry name" value="GPCR_3_9-Cys_sf"/>
</dbReference>
<gene>
    <name evidence="18" type="primary">GPRC6A</name>
</gene>
<keyword evidence="4" id="KW-1003">Cell membrane</keyword>
<keyword evidence="19" id="KW-1185">Reference proteome</keyword>
<dbReference type="InterPro" id="IPR011500">
    <property type="entry name" value="GPCR_3_9-Cys_dom"/>
</dbReference>
<feature type="transmembrane region" description="Helical" evidence="15">
    <location>
        <begin position="732"/>
        <end position="753"/>
    </location>
</feature>